<evidence type="ECO:0000256" key="2">
    <source>
        <dbReference type="ARBA" id="ARBA00022692"/>
    </source>
</evidence>
<evidence type="ECO:0000256" key="5">
    <source>
        <dbReference type="ARBA" id="ARBA00023180"/>
    </source>
</evidence>
<evidence type="ECO:0000256" key="3">
    <source>
        <dbReference type="ARBA" id="ARBA00022989"/>
    </source>
</evidence>
<reference evidence="8 9" key="1">
    <citation type="submission" date="2016-08" db="EMBL/GenBank/DDBJ databases">
        <title>A Parts List for Fungal Cellulosomes Revealed by Comparative Genomics.</title>
        <authorList>
            <consortium name="DOE Joint Genome Institute"/>
            <person name="Haitjema C.H."/>
            <person name="Gilmore S.P."/>
            <person name="Henske J.K."/>
            <person name="Solomon K.V."/>
            <person name="De Groot R."/>
            <person name="Kuo A."/>
            <person name="Mondo S.J."/>
            <person name="Salamov A.A."/>
            <person name="Labutti K."/>
            <person name="Zhao Z."/>
            <person name="Chiniquy J."/>
            <person name="Barry K."/>
            <person name="Brewer H.M."/>
            <person name="Purvine S.O."/>
            <person name="Wright A.T."/>
            <person name="Boxma B."/>
            <person name="Van Alen T."/>
            <person name="Hackstein J.H."/>
            <person name="Baker S.E."/>
            <person name="Grigoriev I.V."/>
            <person name="O'Malley M.A."/>
        </authorList>
    </citation>
    <scope>NUCLEOTIDE SEQUENCE [LARGE SCALE GENOMIC DNA]</scope>
    <source>
        <strain evidence="8 9">G1</strain>
    </source>
</reference>
<feature type="transmembrane region" description="Helical" evidence="6">
    <location>
        <begin position="754"/>
        <end position="773"/>
    </location>
</feature>
<feature type="domain" description="G-protein coupled receptors family 3 profile" evidence="7">
    <location>
        <begin position="568"/>
        <end position="825"/>
    </location>
</feature>
<dbReference type="AlphaFoldDB" id="A0A1Y2FTL3"/>
<dbReference type="PRINTS" id="PR00248">
    <property type="entry name" value="GPCRMGR"/>
</dbReference>
<keyword evidence="9" id="KW-1185">Reference proteome</keyword>
<feature type="transmembrane region" description="Helical" evidence="6">
    <location>
        <begin position="785"/>
        <end position="803"/>
    </location>
</feature>
<keyword evidence="3 6" id="KW-1133">Transmembrane helix</keyword>
<feature type="transmembrane region" description="Helical" evidence="6">
    <location>
        <begin position="634"/>
        <end position="653"/>
    </location>
</feature>
<dbReference type="SUPFAM" id="SSF51126">
    <property type="entry name" value="Pectin lyase-like"/>
    <property type="match status" value="1"/>
</dbReference>
<dbReference type="OrthoDB" id="2101621at2759"/>
<evidence type="ECO:0000256" key="1">
    <source>
        <dbReference type="ARBA" id="ARBA00004141"/>
    </source>
</evidence>
<dbReference type="InterPro" id="IPR011050">
    <property type="entry name" value="Pectin_lyase_fold/virulence"/>
</dbReference>
<dbReference type="STRING" id="1754190.A0A1Y2FTL3"/>
<comment type="subcellular location">
    <subcellularLocation>
        <location evidence="1">Membrane</location>
        <topology evidence="1">Multi-pass membrane protein</topology>
    </subcellularLocation>
</comment>
<accession>A0A1Y2FTL3</accession>
<evidence type="ECO:0000256" key="4">
    <source>
        <dbReference type="ARBA" id="ARBA00023136"/>
    </source>
</evidence>
<dbReference type="Pfam" id="PF00003">
    <property type="entry name" value="7tm_3"/>
    <property type="match status" value="1"/>
</dbReference>
<evidence type="ECO:0000313" key="8">
    <source>
        <dbReference type="EMBL" id="ORY87350.1"/>
    </source>
</evidence>
<dbReference type="SMART" id="SM00710">
    <property type="entry name" value="PbH1"/>
    <property type="match status" value="5"/>
</dbReference>
<keyword evidence="2 6" id="KW-0812">Transmembrane</keyword>
<evidence type="ECO:0000313" key="9">
    <source>
        <dbReference type="Proteomes" id="UP000193920"/>
    </source>
</evidence>
<comment type="caution">
    <text evidence="8">The sequence shown here is derived from an EMBL/GenBank/DDBJ whole genome shotgun (WGS) entry which is preliminary data.</text>
</comment>
<evidence type="ECO:0000259" key="7">
    <source>
        <dbReference type="PROSITE" id="PS50259"/>
    </source>
</evidence>
<keyword evidence="4 6" id="KW-0472">Membrane</keyword>
<name>A0A1Y2FTL3_9FUNG</name>
<dbReference type="EMBL" id="MCOG01000001">
    <property type="protein sequence ID" value="ORY87350.1"/>
    <property type="molecule type" value="Genomic_DNA"/>
</dbReference>
<dbReference type="GO" id="GO:0016020">
    <property type="term" value="C:membrane"/>
    <property type="evidence" value="ECO:0007669"/>
    <property type="project" value="UniProtKB-SubCell"/>
</dbReference>
<dbReference type="InterPro" id="IPR050726">
    <property type="entry name" value="mGluR"/>
</dbReference>
<sequence>MGYMRVELEDIYFENINTYSSDGSLFYFNEDMIVNMKNVYANNVYGIGIGGLFINTINTKNLIITAYNVTLSNSYIASSRTSSVFIWLTGGTFKAEKVTIKNTGGDCAGIIIHQSSTSVEITDLYIDEFNSKIPTSIFSDEEEDYSKVSLKVTNAEIKNIKSRGALFYFHGSNGELKNITAHNIHTCYKDDSCNRNTGSNIIQTKSSIMSLNSKSTVSIEDSTFSNIYGEWGFGNSHSSQTELRNVTIKDGYEKNGIFYFNKDDTSSGMFNIYNSTFLNNNGIKGSVIHIKNVLETNYRLTINNSTFYNNHSSMYGGVIYSVESNTNKNVHFDNCKFKNNTAQYGNLAYSLNENSEPIFTFNDSQTLQDLKSGSNMFASNPTELIINNDSYFLDSILSGDTVNETIIGNIYDDYNSQLSFGNINTLNMDEIVFYEISIKNNEESSNQAEVIGQTKGYCLDDACLINNLHVVGDPGHYTLLIKLLTFGAFSKFEKNHVSMDFDILACDESKYIFQVKEHESIKSCYMPTCSISCNNGKCVNDNVCDCSKTTFTGLYCDEHYKVERIKIFDILYRIIAIIITIITILCIFGIYRYKNNPIIKGGGIQFLILILIGIFFNCGYIYTLTMERTNFICFYIYFLKNMGFSLVFGSIFVKTFRIYIIFKHVRKSASFQLYKMFSIIGGIVIYHLLLLSIWIKLDGIKSTPVYSINNYEYIDCQYHKSHVLSVLFNLVVLIMGIALAYSIRHVNENFQEQLAIPIYVYGIYSFFEITVEYIENIPLGFKDGIRNIAMIIYTIVILYYLYIEKFYIIYYSKNKNTEGKNRLLSPKSPFATVKNKNVLNINFKNTHNNSII</sequence>
<dbReference type="PROSITE" id="PS50259">
    <property type="entry name" value="G_PROTEIN_RECEP_F3_4"/>
    <property type="match status" value="1"/>
</dbReference>
<feature type="transmembrane region" description="Helical" evidence="6">
    <location>
        <begin position="673"/>
        <end position="695"/>
    </location>
</feature>
<feature type="transmembrane region" description="Helical" evidence="6">
    <location>
        <begin position="723"/>
        <end position="742"/>
    </location>
</feature>
<feature type="transmembrane region" description="Helical" evidence="6">
    <location>
        <begin position="603"/>
        <end position="622"/>
    </location>
</feature>
<gene>
    <name evidence="8" type="ORF">LY90DRAFT_663059</name>
</gene>
<organism evidence="8 9">
    <name type="scientific">Neocallimastix californiae</name>
    <dbReference type="NCBI Taxonomy" id="1754190"/>
    <lineage>
        <taxon>Eukaryota</taxon>
        <taxon>Fungi</taxon>
        <taxon>Fungi incertae sedis</taxon>
        <taxon>Chytridiomycota</taxon>
        <taxon>Chytridiomycota incertae sedis</taxon>
        <taxon>Neocallimastigomycetes</taxon>
        <taxon>Neocallimastigales</taxon>
        <taxon>Neocallimastigaceae</taxon>
        <taxon>Neocallimastix</taxon>
    </lineage>
</organism>
<proteinExistence type="predicted"/>
<dbReference type="InterPro" id="IPR000337">
    <property type="entry name" value="GPCR_3"/>
</dbReference>
<protein>
    <recommendedName>
        <fullName evidence="7">G-protein coupled receptors family 3 profile domain-containing protein</fullName>
    </recommendedName>
</protein>
<dbReference type="InterPro" id="IPR006626">
    <property type="entry name" value="PbH1"/>
</dbReference>
<keyword evidence="5" id="KW-0325">Glycoprotein</keyword>
<feature type="transmembrane region" description="Helical" evidence="6">
    <location>
        <begin position="570"/>
        <end position="591"/>
    </location>
</feature>
<dbReference type="PANTHER" id="PTHR24060">
    <property type="entry name" value="METABOTROPIC GLUTAMATE RECEPTOR"/>
    <property type="match status" value="1"/>
</dbReference>
<evidence type="ECO:0000256" key="6">
    <source>
        <dbReference type="SAM" id="Phobius"/>
    </source>
</evidence>
<dbReference type="InterPro" id="IPR017978">
    <property type="entry name" value="GPCR_3_C"/>
</dbReference>
<dbReference type="Proteomes" id="UP000193920">
    <property type="component" value="Unassembled WGS sequence"/>
</dbReference>
<dbReference type="GO" id="GO:0004930">
    <property type="term" value="F:G protein-coupled receptor activity"/>
    <property type="evidence" value="ECO:0007669"/>
    <property type="project" value="InterPro"/>
</dbReference>